<feature type="compositionally biased region" description="Polar residues" evidence="1">
    <location>
        <begin position="192"/>
        <end position="205"/>
    </location>
</feature>
<feature type="compositionally biased region" description="Low complexity" evidence="1">
    <location>
        <begin position="362"/>
        <end position="374"/>
    </location>
</feature>
<dbReference type="AlphaFoldDB" id="A0A4P9XWK1"/>
<evidence type="ECO:0000256" key="2">
    <source>
        <dbReference type="SAM" id="Phobius"/>
    </source>
</evidence>
<feature type="region of interest" description="Disordered" evidence="1">
    <location>
        <begin position="276"/>
        <end position="297"/>
    </location>
</feature>
<evidence type="ECO:0000313" key="4">
    <source>
        <dbReference type="Proteomes" id="UP000271241"/>
    </source>
</evidence>
<proteinExistence type="predicted"/>
<evidence type="ECO:0000256" key="1">
    <source>
        <dbReference type="SAM" id="MobiDB-lite"/>
    </source>
</evidence>
<keyword evidence="4" id="KW-1185">Reference proteome</keyword>
<keyword evidence="2" id="KW-0812">Transmembrane</keyword>
<keyword evidence="2" id="KW-0472">Membrane</keyword>
<dbReference type="Proteomes" id="UP000271241">
    <property type="component" value="Unassembled WGS sequence"/>
</dbReference>
<keyword evidence="2" id="KW-1133">Transmembrane helix</keyword>
<reference evidence="4" key="1">
    <citation type="journal article" date="2018" name="Nat. Microbiol.">
        <title>Leveraging single-cell genomics to expand the fungal tree of life.</title>
        <authorList>
            <person name="Ahrendt S.R."/>
            <person name="Quandt C.A."/>
            <person name="Ciobanu D."/>
            <person name="Clum A."/>
            <person name="Salamov A."/>
            <person name="Andreopoulos B."/>
            <person name="Cheng J.F."/>
            <person name="Woyke T."/>
            <person name="Pelin A."/>
            <person name="Henrissat B."/>
            <person name="Reynolds N.K."/>
            <person name="Benny G.L."/>
            <person name="Smith M.E."/>
            <person name="James T.Y."/>
            <person name="Grigoriev I.V."/>
        </authorList>
    </citation>
    <scope>NUCLEOTIDE SEQUENCE [LARGE SCALE GENOMIC DNA]</scope>
    <source>
        <strain evidence="4">RSA 1356</strain>
    </source>
</reference>
<feature type="compositionally biased region" description="Low complexity" evidence="1">
    <location>
        <begin position="53"/>
        <end position="94"/>
    </location>
</feature>
<gene>
    <name evidence="3" type="ORF">THASP1DRAFT_21564</name>
</gene>
<feature type="region of interest" description="Disordered" evidence="1">
    <location>
        <begin position="192"/>
        <end position="219"/>
    </location>
</feature>
<feature type="region of interest" description="Disordered" evidence="1">
    <location>
        <begin position="53"/>
        <end position="105"/>
    </location>
</feature>
<evidence type="ECO:0000313" key="3">
    <source>
        <dbReference type="EMBL" id="RKP10743.1"/>
    </source>
</evidence>
<feature type="transmembrane region" description="Helical" evidence="2">
    <location>
        <begin position="127"/>
        <end position="152"/>
    </location>
</feature>
<protein>
    <submittedName>
        <fullName evidence="3">Uncharacterized protein</fullName>
    </submittedName>
</protein>
<accession>A0A4P9XWK1</accession>
<feature type="region of interest" description="Disordered" evidence="1">
    <location>
        <begin position="345"/>
        <end position="374"/>
    </location>
</feature>
<dbReference type="EMBL" id="KZ992438">
    <property type="protein sequence ID" value="RKP10743.1"/>
    <property type="molecule type" value="Genomic_DNA"/>
</dbReference>
<name>A0A4P9XWK1_9FUNG</name>
<organism evidence="3 4">
    <name type="scientific">Thamnocephalis sphaerospora</name>
    <dbReference type="NCBI Taxonomy" id="78915"/>
    <lineage>
        <taxon>Eukaryota</taxon>
        <taxon>Fungi</taxon>
        <taxon>Fungi incertae sedis</taxon>
        <taxon>Zoopagomycota</taxon>
        <taxon>Zoopagomycotina</taxon>
        <taxon>Zoopagomycetes</taxon>
        <taxon>Zoopagales</taxon>
        <taxon>Sigmoideomycetaceae</taxon>
        <taxon>Thamnocephalis</taxon>
    </lineage>
</organism>
<sequence>MFIRTSHSASRTSRNVSARHRRFRLLPILLSISLLAAWLLPSQLVVHAQPQQPSVSSPVDAVPSAPAPAPTSTATPAESVSTTPVTSPAASPAANPKPTGSRSTLVKSFNDKEDEHQQKKTGKVTSIGLLIALPIIAVLLGVAIFFIICAFLRRRRRLVGPKDGMRTAEAGKLYDNRGRARAAMRFPSFYDTDSTPASVRPSNSIPRRKGAMGRQAGRAARTRSLVLPPALRMLAPEESVIFDEAPSHPGDITVIETSVTVSPMQEVSLDSVLPPSDALAFPPRSQSLPEPQPAPEPTNMFSPVARSRHLASNIVTEAGDRMPQQAPPSYPDATRHLLPEDIALPADVSPVPSPGPSADMLAAAAENATEATRV</sequence>